<organism evidence="4 5">
    <name type="scientific">Pedobacter paludis</name>
    <dbReference type="NCBI Taxonomy" id="2203212"/>
    <lineage>
        <taxon>Bacteria</taxon>
        <taxon>Pseudomonadati</taxon>
        <taxon>Bacteroidota</taxon>
        <taxon>Sphingobacteriia</taxon>
        <taxon>Sphingobacteriales</taxon>
        <taxon>Sphingobacteriaceae</taxon>
        <taxon>Pedobacter</taxon>
    </lineage>
</organism>
<feature type="signal peptide" evidence="2">
    <location>
        <begin position="1"/>
        <end position="25"/>
    </location>
</feature>
<proteinExistence type="predicted"/>
<dbReference type="Gene3D" id="2.70.70.10">
    <property type="entry name" value="Glucose Permease (Domain IIA)"/>
    <property type="match status" value="1"/>
</dbReference>
<dbReference type="InterPro" id="IPR050570">
    <property type="entry name" value="Cell_wall_metabolism_enzyme"/>
</dbReference>
<feature type="chain" id="PRO_5016268515" evidence="2">
    <location>
        <begin position="26"/>
        <end position="167"/>
    </location>
</feature>
<dbReference type="EMBL" id="QGNY01000002">
    <property type="protein sequence ID" value="PWS32675.1"/>
    <property type="molecule type" value="Genomic_DNA"/>
</dbReference>
<keyword evidence="5" id="KW-1185">Reference proteome</keyword>
<evidence type="ECO:0000256" key="1">
    <source>
        <dbReference type="ARBA" id="ARBA00022729"/>
    </source>
</evidence>
<accession>A0A317F1M8</accession>
<dbReference type="InterPro" id="IPR016047">
    <property type="entry name" value="M23ase_b-sheet_dom"/>
</dbReference>
<sequence>MPGLADKTWALQLLVFCVLSLGCQAQQDFSLPLNSLHLTSTFGGRIHPITRKPDFHRGIDLSARCEPVLSVLNGRVSATGFDPILGNFVKIDHQGIQVLYAHLRMAWVSRGKVVEAGTPIGITGSTGRSTGEHLHFAVSISGVYLDPLQFLMGLGEQRLRDCQTSLP</sequence>
<dbReference type="Pfam" id="PF01551">
    <property type="entry name" value="Peptidase_M23"/>
    <property type="match status" value="1"/>
</dbReference>
<dbReference type="InterPro" id="IPR011055">
    <property type="entry name" value="Dup_hybrid_motif"/>
</dbReference>
<reference evidence="5" key="1">
    <citation type="submission" date="2018-05" db="EMBL/GenBank/DDBJ databases">
        <title>Pedobacter paludis sp. nov., isolated from wetland soil.</title>
        <authorList>
            <person name="Zhang Y."/>
        </authorList>
    </citation>
    <scope>NUCLEOTIDE SEQUENCE [LARGE SCALE GENOMIC DNA]</scope>
    <source>
        <strain evidence="5">R-8</strain>
    </source>
</reference>
<evidence type="ECO:0000313" key="5">
    <source>
        <dbReference type="Proteomes" id="UP000245391"/>
    </source>
</evidence>
<comment type="caution">
    <text evidence="4">The sequence shown here is derived from an EMBL/GenBank/DDBJ whole genome shotgun (WGS) entry which is preliminary data.</text>
</comment>
<feature type="domain" description="M23ase beta-sheet core" evidence="3">
    <location>
        <begin position="55"/>
        <end position="147"/>
    </location>
</feature>
<evidence type="ECO:0000256" key="2">
    <source>
        <dbReference type="SAM" id="SignalP"/>
    </source>
</evidence>
<gene>
    <name evidence="4" type="ORF">DF947_06280</name>
</gene>
<keyword evidence="1 2" id="KW-0732">Signal</keyword>
<dbReference type="PROSITE" id="PS51257">
    <property type="entry name" value="PROKAR_LIPOPROTEIN"/>
    <property type="match status" value="1"/>
</dbReference>
<name>A0A317F1M8_9SPHI</name>
<dbReference type="GO" id="GO:0004222">
    <property type="term" value="F:metalloendopeptidase activity"/>
    <property type="evidence" value="ECO:0007669"/>
    <property type="project" value="TreeGrafter"/>
</dbReference>
<dbReference type="CDD" id="cd12797">
    <property type="entry name" value="M23_peptidase"/>
    <property type="match status" value="1"/>
</dbReference>
<dbReference type="PANTHER" id="PTHR21666">
    <property type="entry name" value="PEPTIDASE-RELATED"/>
    <property type="match status" value="1"/>
</dbReference>
<dbReference type="AlphaFoldDB" id="A0A317F1M8"/>
<evidence type="ECO:0000313" key="4">
    <source>
        <dbReference type="EMBL" id="PWS32675.1"/>
    </source>
</evidence>
<protein>
    <submittedName>
        <fullName evidence="4">M23 family peptidase</fullName>
    </submittedName>
</protein>
<evidence type="ECO:0000259" key="3">
    <source>
        <dbReference type="Pfam" id="PF01551"/>
    </source>
</evidence>
<dbReference type="Proteomes" id="UP000245391">
    <property type="component" value="Unassembled WGS sequence"/>
</dbReference>
<dbReference type="PANTHER" id="PTHR21666:SF289">
    <property type="entry name" value="L-ALA--D-GLU ENDOPEPTIDASE"/>
    <property type="match status" value="1"/>
</dbReference>
<dbReference type="SUPFAM" id="SSF51261">
    <property type="entry name" value="Duplicated hybrid motif"/>
    <property type="match status" value="1"/>
</dbReference>